<reference evidence="1" key="1">
    <citation type="submission" date="2022-03" db="EMBL/GenBank/DDBJ databases">
        <authorList>
            <person name="Martin H S."/>
        </authorList>
    </citation>
    <scope>NUCLEOTIDE SEQUENCE</scope>
</reference>
<dbReference type="EMBL" id="OW152824">
    <property type="protein sequence ID" value="CAH2040648.1"/>
    <property type="molecule type" value="Genomic_DNA"/>
</dbReference>
<keyword evidence="2" id="KW-1185">Reference proteome</keyword>
<gene>
    <name evidence="1" type="ORF">IPOD504_LOCUS2704</name>
</gene>
<accession>A0ABN8HXD8</accession>
<protein>
    <submittedName>
        <fullName evidence="1">Uncharacterized protein</fullName>
    </submittedName>
</protein>
<evidence type="ECO:0000313" key="1">
    <source>
        <dbReference type="EMBL" id="CAH2040648.1"/>
    </source>
</evidence>
<organism evidence="1 2">
    <name type="scientific">Iphiclides podalirius</name>
    <name type="common">scarce swallowtail</name>
    <dbReference type="NCBI Taxonomy" id="110791"/>
    <lineage>
        <taxon>Eukaryota</taxon>
        <taxon>Metazoa</taxon>
        <taxon>Ecdysozoa</taxon>
        <taxon>Arthropoda</taxon>
        <taxon>Hexapoda</taxon>
        <taxon>Insecta</taxon>
        <taxon>Pterygota</taxon>
        <taxon>Neoptera</taxon>
        <taxon>Endopterygota</taxon>
        <taxon>Lepidoptera</taxon>
        <taxon>Glossata</taxon>
        <taxon>Ditrysia</taxon>
        <taxon>Papilionoidea</taxon>
        <taxon>Papilionidae</taxon>
        <taxon>Papilioninae</taxon>
        <taxon>Iphiclides</taxon>
    </lineage>
</organism>
<proteinExistence type="predicted"/>
<feature type="non-terminal residue" evidence="1">
    <location>
        <position position="144"/>
    </location>
</feature>
<dbReference type="Proteomes" id="UP000837857">
    <property type="component" value="Chromosome 12"/>
</dbReference>
<sequence length="144" mass="16391">MENIKMLALSGLVELTLDARCGDKWDGLWVLTSFSGTVNQTGSWPPTLKGDTALYSWLFLARLQIGERSDLSGLHPSSDVASLRMGDPNIIGETKAARLHWLGHLERRGEERAIKRARMWMLDGKFLPFQPKPDERWIHIFFGR</sequence>
<name>A0ABN8HXD8_9NEOP</name>
<evidence type="ECO:0000313" key="2">
    <source>
        <dbReference type="Proteomes" id="UP000837857"/>
    </source>
</evidence>